<protein>
    <submittedName>
        <fullName evidence="3">Glutathione S-transferase</fullName>
    </submittedName>
</protein>
<dbReference type="AlphaFoldDB" id="A0A370DMC3"/>
<dbReference type="EMBL" id="QFXC01000002">
    <property type="protein sequence ID" value="RDH86061.1"/>
    <property type="molecule type" value="Genomic_DNA"/>
</dbReference>
<keyword evidence="4" id="KW-1185">Reference proteome</keyword>
<organism evidence="3 4">
    <name type="scientific">endosymbiont of Galathealinum brachiosum</name>
    <dbReference type="NCBI Taxonomy" id="2200906"/>
    <lineage>
        <taxon>Bacteria</taxon>
        <taxon>Pseudomonadati</taxon>
        <taxon>Pseudomonadota</taxon>
        <taxon>Gammaproteobacteria</taxon>
        <taxon>sulfur-oxidizing symbionts</taxon>
    </lineage>
</organism>
<dbReference type="CDD" id="cd00570">
    <property type="entry name" value="GST_N_family"/>
    <property type="match status" value="1"/>
</dbReference>
<dbReference type="InterPro" id="IPR036282">
    <property type="entry name" value="Glutathione-S-Trfase_C_sf"/>
</dbReference>
<dbReference type="PANTHER" id="PTHR42673">
    <property type="entry name" value="MALEYLACETOACETATE ISOMERASE"/>
    <property type="match status" value="1"/>
</dbReference>
<dbReference type="SUPFAM" id="SSF52833">
    <property type="entry name" value="Thioredoxin-like"/>
    <property type="match status" value="1"/>
</dbReference>
<dbReference type="GO" id="GO:0016034">
    <property type="term" value="F:maleylacetoacetate isomerase activity"/>
    <property type="evidence" value="ECO:0007669"/>
    <property type="project" value="TreeGrafter"/>
</dbReference>
<dbReference type="InterPro" id="IPR036249">
    <property type="entry name" value="Thioredoxin-like_sf"/>
</dbReference>
<evidence type="ECO:0000259" key="2">
    <source>
        <dbReference type="PROSITE" id="PS50405"/>
    </source>
</evidence>
<comment type="caution">
    <text evidence="3">The sequence shown here is derived from an EMBL/GenBank/DDBJ whole genome shotgun (WGS) entry which is preliminary data.</text>
</comment>
<dbReference type="PANTHER" id="PTHR42673:SF4">
    <property type="entry name" value="MALEYLACETOACETATE ISOMERASE"/>
    <property type="match status" value="1"/>
</dbReference>
<evidence type="ECO:0000313" key="4">
    <source>
        <dbReference type="Proteomes" id="UP000254266"/>
    </source>
</evidence>
<accession>A0A370DMC3</accession>
<dbReference type="SUPFAM" id="SSF47616">
    <property type="entry name" value="GST C-terminal domain-like"/>
    <property type="match status" value="1"/>
</dbReference>
<feature type="domain" description="GST C-terminal" evidence="2">
    <location>
        <begin position="83"/>
        <end position="241"/>
    </location>
</feature>
<proteinExistence type="predicted"/>
<reference evidence="3 4" key="1">
    <citation type="journal article" date="2018" name="ISME J.">
        <title>Endosymbiont genomes yield clues of tubeworm success.</title>
        <authorList>
            <person name="Li Y."/>
            <person name="Liles M.R."/>
            <person name="Halanych K.M."/>
        </authorList>
    </citation>
    <scope>NUCLEOTIDE SEQUENCE [LARGE SCALE GENOMIC DNA]</scope>
    <source>
        <strain evidence="3">A1464</strain>
    </source>
</reference>
<dbReference type="GO" id="GO:0004364">
    <property type="term" value="F:glutathione transferase activity"/>
    <property type="evidence" value="ECO:0007669"/>
    <property type="project" value="TreeGrafter"/>
</dbReference>
<dbReference type="Gene3D" id="3.40.30.10">
    <property type="entry name" value="Glutaredoxin"/>
    <property type="match status" value="1"/>
</dbReference>
<sequence>MVILYQFPISHFCEKARWALDYKGIPYKVKNLLPGPHVKQVMSIAKRSEVPVLKHEANIIQHSDKIIDYLDEKFTDHRLTPVDDETRVKALEWEAFVDKEVGPNLRTFFYHSLLDHPKLLIPIFTYKGPWYGKILMKFFFPALRLKMIKLMRINDETALQAKLDLKLAIDKLNLHLSEHKFLAGDTFSRADLAAASLLAPLVQPDKYGLPWPSPLPAALQTTIDEWSGELEWVKQLYIEYR</sequence>
<dbReference type="InterPro" id="IPR004045">
    <property type="entry name" value="Glutathione_S-Trfase_N"/>
</dbReference>
<feature type="domain" description="GST N-terminal" evidence="1">
    <location>
        <begin position="1"/>
        <end position="78"/>
    </location>
</feature>
<gene>
    <name evidence="3" type="ORF">DIZ80_00910</name>
</gene>
<dbReference type="PROSITE" id="PS50405">
    <property type="entry name" value="GST_CTER"/>
    <property type="match status" value="1"/>
</dbReference>
<dbReference type="InterPro" id="IPR004046">
    <property type="entry name" value="GST_C"/>
</dbReference>
<evidence type="ECO:0000313" key="3">
    <source>
        <dbReference type="EMBL" id="RDH86061.1"/>
    </source>
</evidence>
<dbReference type="Proteomes" id="UP000254266">
    <property type="component" value="Unassembled WGS sequence"/>
</dbReference>
<dbReference type="Pfam" id="PF00043">
    <property type="entry name" value="GST_C"/>
    <property type="match status" value="1"/>
</dbReference>
<dbReference type="PROSITE" id="PS50404">
    <property type="entry name" value="GST_NTER"/>
    <property type="match status" value="1"/>
</dbReference>
<evidence type="ECO:0000259" key="1">
    <source>
        <dbReference type="PROSITE" id="PS50404"/>
    </source>
</evidence>
<dbReference type="GO" id="GO:0006559">
    <property type="term" value="P:L-phenylalanine catabolic process"/>
    <property type="evidence" value="ECO:0007669"/>
    <property type="project" value="TreeGrafter"/>
</dbReference>
<dbReference type="Gene3D" id="1.20.1050.10">
    <property type="match status" value="2"/>
</dbReference>
<dbReference type="GO" id="GO:0006749">
    <property type="term" value="P:glutathione metabolic process"/>
    <property type="evidence" value="ECO:0007669"/>
    <property type="project" value="TreeGrafter"/>
</dbReference>
<dbReference type="InterPro" id="IPR010987">
    <property type="entry name" value="Glutathione-S-Trfase_C-like"/>
</dbReference>
<dbReference type="PROSITE" id="PS51354">
    <property type="entry name" value="GLUTAREDOXIN_2"/>
    <property type="match status" value="1"/>
</dbReference>
<name>A0A370DMC3_9GAMM</name>
<dbReference type="Pfam" id="PF13417">
    <property type="entry name" value="GST_N_3"/>
    <property type="match status" value="1"/>
</dbReference>